<evidence type="ECO:0008006" key="4">
    <source>
        <dbReference type="Google" id="ProtNLM"/>
    </source>
</evidence>
<keyword evidence="1" id="KW-0175">Coiled coil</keyword>
<name>A0AA37WTX3_9HYPH</name>
<comment type="caution">
    <text evidence="2">The sequence shown here is derived from an EMBL/GenBank/DDBJ whole genome shotgun (WGS) entry which is preliminary data.</text>
</comment>
<dbReference type="EMBL" id="BSPL01000029">
    <property type="protein sequence ID" value="GLS73720.1"/>
    <property type="molecule type" value="Genomic_DNA"/>
</dbReference>
<feature type="coiled-coil region" evidence="1">
    <location>
        <begin position="52"/>
        <end position="79"/>
    </location>
</feature>
<evidence type="ECO:0000313" key="3">
    <source>
        <dbReference type="Proteomes" id="UP001157440"/>
    </source>
</evidence>
<sequence length="94" mass="9813">MPPSNRLFDDLARLMTDAAGAAQGVRREAETVVKAQLERVIRDLDVASREELDVLRDLVTNLQAQNAALTARVAALEAKSGGAGAGAAGLSEVV</sequence>
<dbReference type="RefSeq" id="WP_238199737.1">
    <property type="nucleotide sequence ID" value="NZ_BPQZ01000046.1"/>
</dbReference>
<evidence type="ECO:0000256" key="1">
    <source>
        <dbReference type="SAM" id="Coils"/>
    </source>
</evidence>
<dbReference type="AlphaFoldDB" id="A0AA37WTX3"/>
<keyword evidence="3" id="KW-1185">Reference proteome</keyword>
<accession>A0AA37WTX3</accession>
<dbReference type="InterPro" id="IPR007475">
    <property type="entry name" value="UbiK"/>
</dbReference>
<dbReference type="Pfam" id="PF04380">
    <property type="entry name" value="BMFP"/>
    <property type="match status" value="1"/>
</dbReference>
<gene>
    <name evidence="2" type="ORF">GCM10007890_57350</name>
</gene>
<organism evidence="2 3">
    <name type="scientific">Methylobacterium tardum</name>
    <dbReference type="NCBI Taxonomy" id="374432"/>
    <lineage>
        <taxon>Bacteria</taxon>
        <taxon>Pseudomonadati</taxon>
        <taxon>Pseudomonadota</taxon>
        <taxon>Alphaproteobacteria</taxon>
        <taxon>Hyphomicrobiales</taxon>
        <taxon>Methylobacteriaceae</taxon>
        <taxon>Methylobacterium</taxon>
    </lineage>
</organism>
<reference evidence="3" key="1">
    <citation type="journal article" date="2019" name="Int. J. Syst. Evol. Microbiol.">
        <title>The Global Catalogue of Microorganisms (GCM) 10K type strain sequencing project: providing services to taxonomists for standard genome sequencing and annotation.</title>
        <authorList>
            <consortium name="The Broad Institute Genomics Platform"/>
            <consortium name="The Broad Institute Genome Sequencing Center for Infectious Disease"/>
            <person name="Wu L."/>
            <person name="Ma J."/>
        </authorList>
    </citation>
    <scope>NUCLEOTIDE SEQUENCE [LARGE SCALE GENOMIC DNA]</scope>
    <source>
        <strain evidence="3">NBRC 103632</strain>
    </source>
</reference>
<evidence type="ECO:0000313" key="2">
    <source>
        <dbReference type="EMBL" id="GLS73720.1"/>
    </source>
</evidence>
<protein>
    <recommendedName>
        <fullName evidence="4">Pyrroline-5-carboxylate reductase</fullName>
    </recommendedName>
</protein>
<dbReference type="Proteomes" id="UP001157440">
    <property type="component" value="Unassembled WGS sequence"/>
</dbReference>
<proteinExistence type="predicted"/>